<evidence type="ECO:0000259" key="1">
    <source>
        <dbReference type="Pfam" id="PF01965"/>
    </source>
</evidence>
<sequence>MRSIALLLFDDVEVLDFAGPFEVFSVTRELNQDALFKVHTVGVTAGTIRARNGLKVIPDHTLESVPPTDVLIIPGGAGTRQLLHQESTIEWIRHRARHHTEIILSVCTGALLLARANLLDGLTVTTHHSTLDLLTDLAPNATVDPAQRFHDNGKIITAAGISAGIDASLHLVARLHGEDTARRTAIYMEYPWPNSTS</sequence>
<dbReference type="Pfam" id="PF01965">
    <property type="entry name" value="DJ-1_PfpI"/>
    <property type="match status" value="1"/>
</dbReference>
<dbReference type="Gene3D" id="3.40.50.880">
    <property type="match status" value="1"/>
</dbReference>
<reference evidence="2 3" key="2">
    <citation type="submission" date="2023-12" db="EMBL/GenBank/DDBJ databases">
        <title>Description of an unclassified Opitutus bacterium of Verrucomicrobiota.</title>
        <authorList>
            <person name="Zhang D.-F."/>
        </authorList>
    </citation>
    <scope>NUCLEOTIDE SEQUENCE [LARGE SCALE GENOMIC DNA]</scope>
    <source>
        <strain evidence="2 3">WL0086</strain>
    </source>
</reference>
<evidence type="ECO:0000313" key="2">
    <source>
        <dbReference type="EMBL" id="WRQ87013.1"/>
    </source>
</evidence>
<evidence type="ECO:0000313" key="3">
    <source>
        <dbReference type="Proteomes" id="UP000738431"/>
    </source>
</evidence>
<protein>
    <submittedName>
        <fullName evidence="2">DJ-1/PfpI family protein</fullName>
        <ecNumber evidence="2">4.2.1.-</ecNumber>
    </submittedName>
</protein>
<name>A0ABZ1C5K3_9BACT</name>
<proteinExistence type="predicted"/>
<dbReference type="SUPFAM" id="SSF52317">
    <property type="entry name" value="Class I glutamine amidotransferase-like"/>
    <property type="match status" value="1"/>
</dbReference>
<dbReference type="EMBL" id="CP139781">
    <property type="protein sequence ID" value="WRQ87013.1"/>
    <property type="molecule type" value="Genomic_DNA"/>
</dbReference>
<reference evidence="2 3" key="1">
    <citation type="submission" date="2021-08" db="EMBL/GenBank/DDBJ databases">
        <authorList>
            <person name="Zhang D."/>
            <person name="Zhang A."/>
            <person name="Wang L."/>
        </authorList>
    </citation>
    <scope>NUCLEOTIDE SEQUENCE [LARGE SCALE GENOMIC DNA]</scope>
    <source>
        <strain evidence="2 3">WL0086</strain>
    </source>
</reference>
<keyword evidence="2" id="KW-0456">Lyase</keyword>
<dbReference type="EC" id="4.2.1.-" evidence="2"/>
<dbReference type="PANTHER" id="PTHR43130:SF14">
    <property type="entry name" value="DJ-1_PFPI DOMAIN-CONTAINING PROTEIN"/>
    <property type="match status" value="1"/>
</dbReference>
<dbReference type="GO" id="GO:0016829">
    <property type="term" value="F:lyase activity"/>
    <property type="evidence" value="ECO:0007669"/>
    <property type="project" value="UniProtKB-KW"/>
</dbReference>
<feature type="domain" description="DJ-1/PfpI" evidence="1">
    <location>
        <begin position="3"/>
        <end position="172"/>
    </location>
</feature>
<dbReference type="CDD" id="cd03139">
    <property type="entry name" value="GATase1_PfpI_2"/>
    <property type="match status" value="1"/>
</dbReference>
<dbReference type="InterPro" id="IPR029062">
    <property type="entry name" value="Class_I_gatase-like"/>
</dbReference>
<dbReference type="Proteomes" id="UP000738431">
    <property type="component" value="Chromosome"/>
</dbReference>
<dbReference type="InterPro" id="IPR002818">
    <property type="entry name" value="DJ-1/PfpI"/>
</dbReference>
<gene>
    <name evidence="2" type="ORF">K1X11_019540</name>
</gene>
<keyword evidence="3" id="KW-1185">Reference proteome</keyword>
<dbReference type="RefSeq" id="WP_221029572.1">
    <property type="nucleotide sequence ID" value="NZ_CP139781.1"/>
</dbReference>
<dbReference type="PANTHER" id="PTHR43130">
    <property type="entry name" value="ARAC-FAMILY TRANSCRIPTIONAL REGULATOR"/>
    <property type="match status" value="1"/>
</dbReference>
<accession>A0ABZ1C5K3</accession>
<dbReference type="InterPro" id="IPR052158">
    <property type="entry name" value="INH-QAR"/>
</dbReference>
<organism evidence="2 3">
    <name type="scientific">Actomonas aquatica</name>
    <dbReference type="NCBI Taxonomy" id="2866162"/>
    <lineage>
        <taxon>Bacteria</taxon>
        <taxon>Pseudomonadati</taxon>
        <taxon>Verrucomicrobiota</taxon>
        <taxon>Opitutia</taxon>
        <taxon>Opitutales</taxon>
        <taxon>Opitutaceae</taxon>
        <taxon>Actomonas</taxon>
    </lineage>
</organism>